<accession>A0A1M5HUG0</accession>
<dbReference type="InterPro" id="IPR036390">
    <property type="entry name" value="WH_DNA-bd_sf"/>
</dbReference>
<organism evidence="2 3">
    <name type="scientific">Cnuella takakiae</name>
    <dbReference type="NCBI Taxonomy" id="1302690"/>
    <lineage>
        <taxon>Bacteria</taxon>
        <taxon>Pseudomonadati</taxon>
        <taxon>Bacteroidota</taxon>
        <taxon>Chitinophagia</taxon>
        <taxon>Chitinophagales</taxon>
        <taxon>Chitinophagaceae</taxon>
        <taxon>Cnuella</taxon>
    </lineage>
</organism>
<dbReference type="OrthoDB" id="670441at2"/>
<feature type="region of interest" description="Disordered" evidence="1">
    <location>
        <begin position="1"/>
        <end position="25"/>
    </location>
</feature>
<dbReference type="AlphaFoldDB" id="A0A1M5HUG0"/>
<dbReference type="Gene3D" id="1.10.10.10">
    <property type="entry name" value="Winged helix-like DNA-binding domain superfamily/Winged helix DNA-binding domain"/>
    <property type="match status" value="1"/>
</dbReference>
<sequence>MEPSPIKATKPKATKTEIAKAKGAAGKKKKKSEVLLPGQTFIYQPNRVTNGRFEQFTLTQYKLLASLIYQFQKAIQLDMEGRDWRQLEMFSNEENKDLIRVGIPLHTIGKPNQYKEIVEQATGLMNAKTYLKSQLGADYISVASLVTKIDIPVKENGMSVLYLHMYKDVAKLLIEIDKKQLDNGKAQPVNFTRYLYEVALSATNKYTLKLYMLLCSWRQKGEFFIPLEQLYKDLGLEEGEYKKFFDFKRRILLPVQADLEGVADCWFDCNERGFEVKKGRSVIGLNFKVITQKRLQDKSEQADHCRYILRDHMKFSQKQLEELEPIFREQFFMQEIQVKILELIDHVRKNTQTITNPQAYIIKSLLNAFASKG</sequence>
<dbReference type="RefSeq" id="WP_073047488.1">
    <property type="nucleotide sequence ID" value="NZ_FQUO01000020.1"/>
</dbReference>
<dbReference type="InterPro" id="IPR036388">
    <property type="entry name" value="WH-like_DNA-bd_sf"/>
</dbReference>
<evidence type="ECO:0000256" key="1">
    <source>
        <dbReference type="SAM" id="MobiDB-lite"/>
    </source>
</evidence>
<reference evidence="2 3" key="1">
    <citation type="submission" date="2016-11" db="EMBL/GenBank/DDBJ databases">
        <authorList>
            <person name="Jaros S."/>
            <person name="Januszkiewicz K."/>
            <person name="Wedrychowicz H."/>
        </authorList>
    </citation>
    <scope>NUCLEOTIDE SEQUENCE [LARGE SCALE GENOMIC DNA]</scope>
    <source>
        <strain evidence="2 3">DSM 26897</strain>
    </source>
</reference>
<dbReference type="Proteomes" id="UP000184368">
    <property type="component" value="Unassembled WGS sequence"/>
</dbReference>
<name>A0A1M5HUG0_9BACT</name>
<evidence type="ECO:0000313" key="2">
    <source>
        <dbReference type="EMBL" id="SHG19535.1"/>
    </source>
</evidence>
<proteinExistence type="predicted"/>
<keyword evidence="3" id="KW-1185">Reference proteome</keyword>
<dbReference type="SUPFAM" id="SSF46785">
    <property type="entry name" value="Winged helix' DNA-binding domain"/>
    <property type="match status" value="1"/>
</dbReference>
<dbReference type="EMBL" id="FQUO01000020">
    <property type="protein sequence ID" value="SHG19535.1"/>
    <property type="molecule type" value="Genomic_DNA"/>
</dbReference>
<protein>
    <submittedName>
        <fullName evidence="2">Initiator Replication protein</fullName>
    </submittedName>
</protein>
<dbReference type="Pfam" id="PF21205">
    <property type="entry name" value="Rep3_C"/>
    <property type="match status" value="1"/>
</dbReference>
<gene>
    <name evidence="2" type="ORF">SAMN05444008_12063</name>
</gene>
<evidence type="ECO:0000313" key="3">
    <source>
        <dbReference type="Proteomes" id="UP000184368"/>
    </source>
</evidence>